<dbReference type="GeneID" id="25261363"/>
<dbReference type="Proteomes" id="UP000027361">
    <property type="component" value="Unassembled WGS sequence"/>
</dbReference>
<dbReference type="RefSeq" id="XP_013243300.1">
    <property type="nucleotide sequence ID" value="XM_013387846.1"/>
</dbReference>
<gene>
    <name evidence="2" type="ORF">K437DRAFT_119187</name>
</gene>
<dbReference type="AlphaFoldDB" id="A0A066VZP9"/>
<dbReference type="InParanoid" id="A0A066VZP9"/>
<organism evidence="2 3">
    <name type="scientific">Tilletiaria anomala (strain ATCC 24038 / CBS 436.72 / UBC 951)</name>
    <dbReference type="NCBI Taxonomy" id="1037660"/>
    <lineage>
        <taxon>Eukaryota</taxon>
        <taxon>Fungi</taxon>
        <taxon>Dikarya</taxon>
        <taxon>Basidiomycota</taxon>
        <taxon>Ustilaginomycotina</taxon>
        <taxon>Exobasidiomycetes</taxon>
        <taxon>Georgefischeriales</taxon>
        <taxon>Tilletiariaceae</taxon>
        <taxon>Tilletiaria</taxon>
    </lineage>
</organism>
<keyword evidence="3" id="KW-1185">Reference proteome</keyword>
<accession>A0A066VZP9</accession>
<feature type="region of interest" description="Disordered" evidence="1">
    <location>
        <begin position="63"/>
        <end position="106"/>
    </location>
</feature>
<evidence type="ECO:0000256" key="1">
    <source>
        <dbReference type="SAM" id="MobiDB-lite"/>
    </source>
</evidence>
<dbReference type="EMBL" id="JMSN01000040">
    <property type="protein sequence ID" value="KDN45763.1"/>
    <property type="molecule type" value="Genomic_DNA"/>
</dbReference>
<name>A0A066VZP9_TILAU</name>
<feature type="region of interest" description="Disordered" evidence="1">
    <location>
        <begin position="1"/>
        <end position="28"/>
    </location>
</feature>
<protein>
    <submittedName>
        <fullName evidence="2">Uncharacterized protein</fullName>
    </submittedName>
</protein>
<evidence type="ECO:0000313" key="3">
    <source>
        <dbReference type="Proteomes" id="UP000027361"/>
    </source>
</evidence>
<proteinExistence type="predicted"/>
<sequence>MPGLTLPSGSVVAHLHPQARPPPTFRPSSATFRQERWAKRAVNGVTTWSRGIRKVKESCKTTTDSCTERAQPGVRCRKPRGQRERLQNAMCTPTDSGLSSNKLSRP</sequence>
<evidence type="ECO:0000313" key="2">
    <source>
        <dbReference type="EMBL" id="KDN45763.1"/>
    </source>
</evidence>
<comment type="caution">
    <text evidence="2">The sequence shown here is derived from an EMBL/GenBank/DDBJ whole genome shotgun (WGS) entry which is preliminary data.</text>
</comment>
<reference evidence="2 3" key="1">
    <citation type="submission" date="2014-05" db="EMBL/GenBank/DDBJ databases">
        <title>Draft genome sequence of a rare smut relative, Tilletiaria anomala UBC 951.</title>
        <authorList>
            <consortium name="DOE Joint Genome Institute"/>
            <person name="Toome M."/>
            <person name="Kuo A."/>
            <person name="Henrissat B."/>
            <person name="Lipzen A."/>
            <person name="Tritt A."/>
            <person name="Yoshinaga Y."/>
            <person name="Zane M."/>
            <person name="Barry K."/>
            <person name="Grigoriev I.V."/>
            <person name="Spatafora J.W."/>
            <person name="Aimea M.C."/>
        </authorList>
    </citation>
    <scope>NUCLEOTIDE SEQUENCE [LARGE SCALE GENOMIC DNA]</scope>
    <source>
        <strain evidence="2 3">UBC 951</strain>
    </source>
</reference>
<feature type="compositionally biased region" description="Polar residues" evidence="1">
    <location>
        <begin position="89"/>
        <end position="106"/>
    </location>
</feature>
<dbReference type="HOGENOM" id="CLU_2225022_0_0_1"/>